<dbReference type="Proteomes" id="UP000036458">
    <property type="component" value="Chromosome"/>
</dbReference>
<dbReference type="Gene3D" id="3.90.226.10">
    <property type="entry name" value="2-enoyl-CoA Hydratase, Chain A, domain 1"/>
    <property type="match status" value="1"/>
</dbReference>
<feature type="domain" description="Tail specific protease" evidence="1">
    <location>
        <begin position="437"/>
        <end position="585"/>
    </location>
</feature>
<dbReference type="PATRIC" id="fig|1379910.4.peg.2116"/>
<dbReference type="SUPFAM" id="SSF52096">
    <property type="entry name" value="ClpP/crotonase"/>
    <property type="match status" value="1"/>
</dbReference>
<keyword evidence="3" id="KW-1185">Reference proteome</keyword>
<proteinExistence type="predicted"/>
<protein>
    <recommendedName>
        <fullName evidence="1">Tail specific protease domain-containing protein</fullName>
    </recommendedName>
</protein>
<gene>
    <name evidence="2" type="ORF">TH63_09740</name>
</gene>
<dbReference type="InterPro" id="IPR029045">
    <property type="entry name" value="ClpP/crotonase-like_dom_sf"/>
</dbReference>
<dbReference type="EMBL" id="CP010777">
    <property type="protein sequence ID" value="AKQ45859.1"/>
    <property type="molecule type" value="Genomic_DNA"/>
</dbReference>
<evidence type="ECO:0000313" key="3">
    <source>
        <dbReference type="Proteomes" id="UP000036458"/>
    </source>
</evidence>
<dbReference type="InterPro" id="IPR005151">
    <property type="entry name" value="Tail-specific_protease"/>
</dbReference>
<dbReference type="GO" id="GO:0008236">
    <property type="term" value="F:serine-type peptidase activity"/>
    <property type="evidence" value="ECO:0007669"/>
    <property type="project" value="InterPro"/>
</dbReference>
<accession>A0A0H4VQ54</accession>
<evidence type="ECO:0000313" key="2">
    <source>
        <dbReference type="EMBL" id="AKQ45859.1"/>
    </source>
</evidence>
<dbReference type="RefSeq" id="WP_048920781.1">
    <property type="nucleotide sequence ID" value="NZ_CP010777.1"/>
</dbReference>
<dbReference type="STRING" id="1379910.TH63_09740"/>
<sequence>MITPLHTRAFKTGAIQLLLKAFFLFLLVGALNPGKATAQDSFDSEKHLYFYHIWGFLKYQHPALATGQIPADSLFLRYLPEVDAAKNQKAVNKVFQTLLKEVGVPDTKKLDKLRDEPQGTLLLQNLDDRWYTKAKFLNSDNRKKLESIFQRRFTGEKHQYATIKNNPFGGTLPNEAKYEFPPAENLPYPLRMLALAKFKAGIEYLFPYKYLMDENWDAIITHFVPLFTICDSRADYERLLITLNAKLNDTQAYSFFRQLYYKEKIFRNLYFPPFDYQVVEGKILVTNLIDPALCKKSNIKTGDVLEELDDITVAEWVKALGTVLSVSNQEALWHRVGEYGDNFLFRSEDTNLKVLLTRGEDKITTKLQLMNPSEPAKAKLVDTYFKKKLTPAKKSPGLERVAKGIIRFKANDTNRFIENATEAREIVIMDSLLSVANKAKGLIFDMRSEADNSDFVYLDLFRKFGKERNYFARYYLMNHEALGTYKYLPQADVYFPSTVTPKGVEYKGKVVILVNAATQGVGEWLTMNLQHLFPNSVTIGDRSAGADGDIKRLTLPGNYVVTFSGNAVFYPDQTVTQRKGVKIDQTLAPTLKGVLGKKDELLQKAIELINEEDKKAEAKK</sequence>
<dbReference type="Pfam" id="PF03572">
    <property type="entry name" value="Peptidase_S41"/>
    <property type="match status" value="1"/>
</dbReference>
<name>A0A0H4VQ54_9BACT</name>
<reference evidence="2 3" key="1">
    <citation type="submission" date="2015-01" db="EMBL/GenBank/DDBJ databases">
        <title>Rufibacter sp./DG31D/ whole genome sequencing.</title>
        <authorList>
            <person name="Kim M.K."/>
            <person name="Srinivasan S."/>
            <person name="Lee J.-J."/>
        </authorList>
    </citation>
    <scope>NUCLEOTIDE SEQUENCE [LARGE SCALE GENOMIC DNA]</scope>
    <source>
        <strain evidence="2 3">DG31D</strain>
    </source>
</reference>
<dbReference type="OrthoDB" id="5379939at2"/>
<evidence type="ECO:0000259" key="1">
    <source>
        <dbReference type="Pfam" id="PF03572"/>
    </source>
</evidence>
<organism evidence="2 3">
    <name type="scientific">Rufibacter radiotolerans</name>
    <dbReference type="NCBI Taxonomy" id="1379910"/>
    <lineage>
        <taxon>Bacteria</taxon>
        <taxon>Pseudomonadati</taxon>
        <taxon>Bacteroidota</taxon>
        <taxon>Cytophagia</taxon>
        <taxon>Cytophagales</taxon>
        <taxon>Hymenobacteraceae</taxon>
        <taxon>Rufibacter</taxon>
    </lineage>
</organism>
<dbReference type="GO" id="GO:0006508">
    <property type="term" value="P:proteolysis"/>
    <property type="evidence" value="ECO:0007669"/>
    <property type="project" value="InterPro"/>
</dbReference>
<dbReference type="AlphaFoldDB" id="A0A0H4VQ54"/>
<dbReference type="KEGG" id="ruf:TH63_09740"/>